<accession>A0A0G4JVA6</accession>
<reference evidence="2" key="1">
    <citation type="submission" date="2015-01" db="EMBL/GenBank/DDBJ databases">
        <authorList>
            <person name="Paterson Steve"/>
        </authorList>
    </citation>
    <scope>NUCLEOTIDE SEQUENCE [LARGE SCALE GENOMIC DNA]</scope>
    <source>
        <strain evidence="2">OBR1</strain>
    </source>
</reference>
<name>A0A0G4JVA6_9GAMM</name>
<sequence>MPYDDKRVSGTAVREALISDDLALAEKRLRHHGGCEIDD</sequence>
<dbReference type="AlphaFoldDB" id="A0A0G4JVA6"/>
<organism evidence="1 2">
    <name type="scientific">Brenneria goodwinii</name>
    <dbReference type="NCBI Taxonomy" id="1109412"/>
    <lineage>
        <taxon>Bacteria</taxon>
        <taxon>Pseudomonadati</taxon>
        <taxon>Pseudomonadota</taxon>
        <taxon>Gammaproteobacteria</taxon>
        <taxon>Enterobacterales</taxon>
        <taxon>Pectobacteriaceae</taxon>
        <taxon>Brenneria</taxon>
    </lineage>
</organism>
<proteinExistence type="predicted"/>
<evidence type="ECO:0000313" key="1">
    <source>
        <dbReference type="EMBL" id="CPR16906.1"/>
    </source>
</evidence>
<gene>
    <name evidence="1" type="ORF">BN1221_02341</name>
</gene>
<dbReference type="Proteomes" id="UP000044377">
    <property type="component" value="Unassembled WGS sequence"/>
</dbReference>
<protein>
    <submittedName>
        <fullName evidence="1">Uncharacterized protein</fullName>
    </submittedName>
</protein>
<keyword evidence="2" id="KW-1185">Reference proteome</keyword>
<evidence type="ECO:0000313" key="2">
    <source>
        <dbReference type="Proteomes" id="UP000044377"/>
    </source>
</evidence>
<dbReference type="EMBL" id="CGIG01000001">
    <property type="protein sequence ID" value="CPR16906.1"/>
    <property type="molecule type" value="Genomic_DNA"/>
</dbReference>